<dbReference type="EMBL" id="BPVZ01000034">
    <property type="protein sequence ID" value="GKV11463.1"/>
    <property type="molecule type" value="Genomic_DNA"/>
</dbReference>
<organism evidence="2 3">
    <name type="scientific">Rubroshorea leprosula</name>
    <dbReference type="NCBI Taxonomy" id="152421"/>
    <lineage>
        <taxon>Eukaryota</taxon>
        <taxon>Viridiplantae</taxon>
        <taxon>Streptophyta</taxon>
        <taxon>Embryophyta</taxon>
        <taxon>Tracheophyta</taxon>
        <taxon>Spermatophyta</taxon>
        <taxon>Magnoliopsida</taxon>
        <taxon>eudicotyledons</taxon>
        <taxon>Gunneridae</taxon>
        <taxon>Pentapetalae</taxon>
        <taxon>rosids</taxon>
        <taxon>malvids</taxon>
        <taxon>Malvales</taxon>
        <taxon>Dipterocarpaceae</taxon>
        <taxon>Rubroshorea</taxon>
    </lineage>
</organism>
<feature type="region of interest" description="Disordered" evidence="1">
    <location>
        <begin position="70"/>
        <end position="93"/>
    </location>
</feature>
<gene>
    <name evidence="2" type="ORF">SLEP1_g22722</name>
</gene>
<sequence>MKQKRRRGGQDEEGQGFKEKENLEDIEEGGPSQPASYEVPQNISTKRGIQFILEKLAHMERKLDEHIQECQMAAPSHPQARMRDLSTGGPSSL</sequence>
<dbReference type="AlphaFoldDB" id="A0AAV5JJA8"/>
<proteinExistence type="predicted"/>
<dbReference type="Proteomes" id="UP001054252">
    <property type="component" value="Unassembled WGS sequence"/>
</dbReference>
<reference evidence="2 3" key="1">
    <citation type="journal article" date="2021" name="Commun. Biol.">
        <title>The genome of Shorea leprosula (Dipterocarpaceae) highlights the ecological relevance of drought in aseasonal tropical rainforests.</title>
        <authorList>
            <person name="Ng K.K.S."/>
            <person name="Kobayashi M.J."/>
            <person name="Fawcett J.A."/>
            <person name="Hatakeyama M."/>
            <person name="Paape T."/>
            <person name="Ng C.H."/>
            <person name="Ang C.C."/>
            <person name="Tnah L.H."/>
            <person name="Lee C.T."/>
            <person name="Nishiyama T."/>
            <person name="Sese J."/>
            <person name="O'Brien M.J."/>
            <person name="Copetti D."/>
            <person name="Mohd Noor M.I."/>
            <person name="Ong R.C."/>
            <person name="Putra M."/>
            <person name="Sireger I.Z."/>
            <person name="Indrioko S."/>
            <person name="Kosugi Y."/>
            <person name="Izuno A."/>
            <person name="Isagi Y."/>
            <person name="Lee S.L."/>
            <person name="Shimizu K.K."/>
        </authorList>
    </citation>
    <scope>NUCLEOTIDE SEQUENCE [LARGE SCALE GENOMIC DNA]</scope>
    <source>
        <strain evidence="2">214</strain>
    </source>
</reference>
<evidence type="ECO:0000313" key="2">
    <source>
        <dbReference type="EMBL" id="GKV11463.1"/>
    </source>
</evidence>
<accession>A0AAV5JJA8</accession>
<protein>
    <submittedName>
        <fullName evidence="2">Uncharacterized protein</fullName>
    </submittedName>
</protein>
<keyword evidence="3" id="KW-1185">Reference proteome</keyword>
<evidence type="ECO:0000313" key="3">
    <source>
        <dbReference type="Proteomes" id="UP001054252"/>
    </source>
</evidence>
<comment type="caution">
    <text evidence="2">The sequence shown here is derived from an EMBL/GenBank/DDBJ whole genome shotgun (WGS) entry which is preliminary data.</text>
</comment>
<evidence type="ECO:0000256" key="1">
    <source>
        <dbReference type="SAM" id="MobiDB-lite"/>
    </source>
</evidence>
<feature type="region of interest" description="Disordered" evidence="1">
    <location>
        <begin position="1"/>
        <end position="41"/>
    </location>
</feature>
<name>A0AAV5JJA8_9ROSI</name>